<reference evidence="1 2" key="1">
    <citation type="journal article" date="2018" name="Mol. Plant">
        <title>The genome of Artemisia annua provides insight into the evolution of Asteraceae family and artemisinin biosynthesis.</title>
        <authorList>
            <person name="Shen Q."/>
            <person name="Zhang L."/>
            <person name="Liao Z."/>
            <person name="Wang S."/>
            <person name="Yan T."/>
            <person name="Shi P."/>
            <person name="Liu M."/>
            <person name="Fu X."/>
            <person name="Pan Q."/>
            <person name="Wang Y."/>
            <person name="Lv Z."/>
            <person name="Lu X."/>
            <person name="Zhang F."/>
            <person name="Jiang W."/>
            <person name="Ma Y."/>
            <person name="Chen M."/>
            <person name="Hao X."/>
            <person name="Li L."/>
            <person name="Tang Y."/>
            <person name="Lv G."/>
            <person name="Zhou Y."/>
            <person name="Sun X."/>
            <person name="Brodelius P.E."/>
            <person name="Rose J.K.C."/>
            <person name="Tang K."/>
        </authorList>
    </citation>
    <scope>NUCLEOTIDE SEQUENCE [LARGE SCALE GENOMIC DNA]</scope>
    <source>
        <strain evidence="2">cv. Huhao1</strain>
        <tissue evidence="1">Leaf</tissue>
    </source>
</reference>
<keyword evidence="1" id="KW-0808">Transferase</keyword>
<accession>A0A2U1KUL1</accession>
<sequence length="118" mass="13401">MCAWKGVYCSHGDVIELYLPNCHLTGVIPNATLGKLRKLKIVSLWHNKLVGEIPKDLRMMRSLRGMFIQQNLFHGSLSFGHHLINLNISINCFNGTLAPLTNLDLLKTLEVRSNKFEE</sequence>
<gene>
    <name evidence="1" type="ORF">CTI12_AA562680</name>
</gene>
<name>A0A2U1KUL1_ARTAN</name>
<proteinExistence type="predicted"/>
<keyword evidence="1" id="KW-0418">Kinase</keyword>
<dbReference type="Gene3D" id="3.80.10.10">
    <property type="entry name" value="Ribonuclease Inhibitor"/>
    <property type="match status" value="1"/>
</dbReference>
<dbReference type="InterPro" id="IPR050994">
    <property type="entry name" value="At_inactive_RLKs"/>
</dbReference>
<dbReference type="OrthoDB" id="10250902at2759"/>
<evidence type="ECO:0000313" key="1">
    <source>
        <dbReference type="EMBL" id="PWA40434.1"/>
    </source>
</evidence>
<evidence type="ECO:0000313" key="2">
    <source>
        <dbReference type="Proteomes" id="UP000245207"/>
    </source>
</evidence>
<dbReference type="AlphaFoldDB" id="A0A2U1KUL1"/>
<organism evidence="1 2">
    <name type="scientific">Artemisia annua</name>
    <name type="common">Sweet wormwood</name>
    <dbReference type="NCBI Taxonomy" id="35608"/>
    <lineage>
        <taxon>Eukaryota</taxon>
        <taxon>Viridiplantae</taxon>
        <taxon>Streptophyta</taxon>
        <taxon>Embryophyta</taxon>
        <taxon>Tracheophyta</taxon>
        <taxon>Spermatophyta</taxon>
        <taxon>Magnoliopsida</taxon>
        <taxon>eudicotyledons</taxon>
        <taxon>Gunneridae</taxon>
        <taxon>Pentapetalae</taxon>
        <taxon>asterids</taxon>
        <taxon>campanulids</taxon>
        <taxon>Asterales</taxon>
        <taxon>Asteraceae</taxon>
        <taxon>Asteroideae</taxon>
        <taxon>Anthemideae</taxon>
        <taxon>Artemisiinae</taxon>
        <taxon>Artemisia</taxon>
    </lineage>
</organism>
<protein>
    <submittedName>
        <fullName evidence="1">Putative inactive receptor kinase</fullName>
    </submittedName>
</protein>
<dbReference type="GO" id="GO:0016301">
    <property type="term" value="F:kinase activity"/>
    <property type="evidence" value="ECO:0007669"/>
    <property type="project" value="UniProtKB-KW"/>
</dbReference>
<dbReference type="Pfam" id="PF00560">
    <property type="entry name" value="LRR_1"/>
    <property type="match status" value="1"/>
</dbReference>
<dbReference type="SUPFAM" id="SSF52058">
    <property type="entry name" value="L domain-like"/>
    <property type="match status" value="1"/>
</dbReference>
<dbReference type="Proteomes" id="UP000245207">
    <property type="component" value="Unassembled WGS sequence"/>
</dbReference>
<keyword evidence="1" id="KW-0675">Receptor</keyword>
<dbReference type="PANTHER" id="PTHR48010">
    <property type="entry name" value="OS05G0588300 PROTEIN"/>
    <property type="match status" value="1"/>
</dbReference>
<dbReference type="EMBL" id="PKPP01013792">
    <property type="protein sequence ID" value="PWA40434.1"/>
    <property type="molecule type" value="Genomic_DNA"/>
</dbReference>
<keyword evidence="2" id="KW-1185">Reference proteome</keyword>
<dbReference type="InterPro" id="IPR001611">
    <property type="entry name" value="Leu-rich_rpt"/>
</dbReference>
<dbReference type="STRING" id="35608.A0A2U1KUL1"/>
<dbReference type="InterPro" id="IPR032675">
    <property type="entry name" value="LRR_dom_sf"/>
</dbReference>
<comment type="caution">
    <text evidence="1">The sequence shown here is derived from an EMBL/GenBank/DDBJ whole genome shotgun (WGS) entry which is preliminary data.</text>
</comment>
<dbReference type="PANTHER" id="PTHR48010:SF55">
    <property type="entry name" value="OS01G0607900 PROTEIN"/>
    <property type="match status" value="1"/>
</dbReference>